<keyword evidence="1" id="KW-0732">Signal</keyword>
<dbReference type="EMBL" id="WFLM01000001">
    <property type="protein sequence ID" value="KAB8040598.1"/>
    <property type="molecule type" value="Genomic_DNA"/>
</dbReference>
<evidence type="ECO:0000256" key="1">
    <source>
        <dbReference type="ARBA" id="ARBA00022729"/>
    </source>
</evidence>
<dbReference type="OrthoDB" id="6194540at2"/>
<dbReference type="InterPro" id="IPR000772">
    <property type="entry name" value="Ricin_B_lectin"/>
</dbReference>
<keyword evidence="4" id="KW-1185">Reference proteome</keyword>
<evidence type="ECO:0000259" key="2">
    <source>
        <dbReference type="SMART" id="SM00458"/>
    </source>
</evidence>
<dbReference type="InterPro" id="IPR016183">
    <property type="entry name" value="Leukocidin/Hemolysin_toxin"/>
</dbReference>
<gene>
    <name evidence="3" type="ORF">GCL60_01370</name>
</gene>
<name>A0A6N6W090_9BACT</name>
<protein>
    <recommendedName>
        <fullName evidence="2">Ricin B lectin domain-containing protein</fullName>
    </recommendedName>
</protein>
<dbReference type="InterPro" id="IPR035992">
    <property type="entry name" value="Ricin_B-like_lectins"/>
</dbReference>
<dbReference type="RefSeq" id="WP_153418113.1">
    <property type="nucleotide sequence ID" value="NZ_WFLM01000001.1"/>
</dbReference>
<dbReference type="GO" id="GO:0005576">
    <property type="term" value="C:extracellular region"/>
    <property type="evidence" value="ECO:0007669"/>
    <property type="project" value="InterPro"/>
</dbReference>
<dbReference type="InterPro" id="IPR036435">
    <property type="entry name" value="Leukocidin/porin_MspA_sf"/>
</dbReference>
<evidence type="ECO:0000313" key="4">
    <source>
        <dbReference type="Proteomes" id="UP000437748"/>
    </source>
</evidence>
<dbReference type="PROSITE" id="PS50231">
    <property type="entry name" value="RICIN_B_LECTIN"/>
    <property type="match status" value="1"/>
</dbReference>
<accession>A0A6N6W090</accession>
<dbReference type="SMART" id="SM00458">
    <property type="entry name" value="RICIN"/>
    <property type="match status" value="1"/>
</dbReference>
<comment type="caution">
    <text evidence="3">The sequence shown here is derived from an EMBL/GenBank/DDBJ whole genome shotgun (WGS) entry which is preliminary data.</text>
</comment>
<evidence type="ECO:0000313" key="3">
    <source>
        <dbReference type="EMBL" id="KAB8040598.1"/>
    </source>
</evidence>
<dbReference type="GO" id="GO:0051715">
    <property type="term" value="P:cytolysis in another organism"/>
    <property type="evidence" value="ECO:0007669"/>
    <property type="project" value="InterPro"/>
</dbReference>
<dbReference type="SUPFAM" id="SSF50370">
    <property type="entry name" value="Ricin B-like lectins"/>
    <property type="match status" value="1"/>
</dbReference>
<proteinExistence type="predicted"/>
<dbReference type="SUPFAM" id="SSF56959">
    <property type="entry name" value="Leukocidin-like"/>
    <property type="match status" value="1"/>
</dbReference>
<feature type="domain" description="Ricin B lectin" evidence="2">
    <location>
        <begin position="472"/>
        <end position="592"/>
    </location>
</feature>
<dbReference type="Proteomes" id="UP000437748">
    <property type="component" value="Unassembled WGS sequence"/>
</dbReference>
<reference evidence="3 4" key="1">
    <citation type="submission" date="2019-10" db="EMBL/GenBank/DDBJ databases">
        <title>New species of Slilvanegrellaceae.</title>
        <authorList>
            <person name="Pitt A."/>
            <person name="Hahn M.W."/>
        </authorList>
    </citation>
    <scope>NUCLEOTIDE SEQUENCE [LARGE SCALE GENOMIC DNA]</scope>
    <source>
        <strain evidence="3 4">SP-Ram-0.45-NSY-1</strain>
    </source>
</reference>
<dbReference type="Gene3D" id="2.70.240.20">
    <property type="entry name" value="Leukocidin/Hemolysin toxin, cytolysin domain"/>
    <property type="match status" value="1"/>
</dbReference>
<dbReference type="AlphaFoldDB" id="A0A6N6W090"/>
<dbReference type="Pfam" id="PF07968">
    <property type="entry name" value="Leukocidin"/>
    <property type="match status" value="1"/>
</dbReference>
<dbReference type="Gene3D" id="2.70.240.10">
    <property type="entry name" value="Leukocidin/porin MspA"/>
    <property type="match status" value="1"/>
</dbReference>
<sequence length="596" mass="68043">MKNNIQNKLIFACLFSLIFSNCGKKTENTNSKNQNNDDNLSEVYNKNFENLDLNNYQEQYEKNKTIIINNEKEENSEKYKIIMEKLGGISFQGNLIILKKMKEGPKYIVFQETPTKKELNKYLEKLNKKSYKTNSTLVRNDTGISETFEISSATVSLVKKNISCPMKLYSNDDETKDYCDRNASLELNYKIDMSGSKATMKEDPKTGLMIKTDNAKYILMTVSPEEEGGTGWHIAKEINQGFNRWNVLLTKRDFVGPYANKYNFWIKNTTNNREVHLVETFPQNTNPGASITKTNGMTVGISGGLNAGTSNAHPYAVVNLGASIQVSDSRNVSYVTQEYTIENASYNNIASWIWDSKVNDKICDYISRKSFNSCHYTEAIWKKSWTANKNKFSAISHKSFTPTFQAIYKTNKNNVGKSNFEMGTNVETGVILGKKTSLGFMSYVSIQTDNYKAPDITQNFSVDWSSPYFAAEQNIRLQNMSETQNTKCIFAQKNKIVTESECDESRGQIWGYDNEEKQFKTRIENDFCLSVNQDNFIEVNSCKMNNNQKWILNSDGYIQLNSISNKVIGINSDKRYILVDKNSNSAIKFEAYKAFL</sequence>
<dbReference type="Pfam" id="PF00652">
    <property type="entry name" value="Ricin_B_lectin"/>
    <property type="match status" value="1"/>
</dbReference>
<organism evidence="3 4">
    <name type="scientific">Silvanigrella paludirubra</name>
    <dbReference type="NCBI Taxonomy" id="2499159"/>
    <lineage>
        <taxon>Bacteria</taxon>
        <taxon>Pseudomonadati</taxon>
        <taxon>Bdellovibrionota</taxon>
        <taxon>Oligoflexia</taxon>
        <taxon>Silvanigrellales</taxon>
        <taxon>Silvanigrellaceae</taxon>
        <taxon>Silvanigrella</taxon>
    </lineage>
</organism>